<comment type="caution">
    <text evidence="3">The sequence shown here is derived from an EMBL/GenBank/DDBJ whole genome shotgun (WGS) entry which is preliminary data.</text>
</comment>
<feature type="signal peptide" evidence="2">
    <location>
        <begin position="1"/>
        <end position="28"/>
    </location>
</feature>
<dbReference type="EMBL" id="VTFT01000001">
    <property type="protein sequence ID" value="TYT25544.1"/>
    <property type="molecule type" value="Genomic_DNA"/>
</dbReference>
<evidence type="ECO:0000313" key="4">
    <source>
        <dbReference type="Proteomes" id="UP000324973"/>
    </source>
</evidence>
<feature type="region of interest" description="Disordered" evidence="1">
    <location>
        <begin position="27"/>
        <end position="59"/>
    </location>
</feature>
<sequence>MKTMAAYRTGLFLAVFLASGCTGPAAPAQDGADRDAAAVPASSTASATPAGTPVDDAGPLADTHVWAEYPEAIRGEWTEQDAGCPINYDGESFLSISADVLAQYENTSRALGVEVVVDRPPTWRITSAFSPGTGEYEGREDVVFELEGERLLIGTGDREVVYVRCG</sequence>
<keyword evidence="4" id="KW-1185">Reference proteome</keyword>
<name>A0A5D4XN47_9GAMM</name>
<feature type="compositionally biased region" description="Low complexity" evidence="1">
    <location>
        <begin position="37"/>
        <end position="54"/>
    </location>
</feature>
<evidence type="ECO:0000256" key="1">
    <source>
        <dbReference type="SAM" id="MobiDB-lite"/>
    </source>
</evidence>
<dbReference type="RefSeq" id="WP_149102095.1">
    <property type="nucleotide sequence ID" value="NZ_VTFT01000001.1"/>
</dbReference>
<gene>
    <name evidence="3" type="ORF">FZO89_04300</name>
</gene>
<evidence type="ECO:0008006" key="5">
    <source>
        <dbReference type="Google" id="ProtNLM"/>
    </source>
</evidence>
<dbReference type="Proteomes" id="UP000324973">
    <property type="component" value="Unassembled WGS sequence"/>
</dbReference>
<organism evidence="3 4">
    <name type="scientific">Luteimonas viscosa</name>
    <dbReference type="NCBI Taxonomy" id="1132694"/>
    <lineage>
        <taxon>Bacteria</taxon>
        <taxon>Pseudomonadati</taxon>
        <taxon>Pseudomonadota</taxon>
        <taxon>Gammaproteobacteria</taxon>
        <taxon>Lysobacterales</taxon>
        <taxon>Lysobacteraceae</taxon>
        <taxon>Luteimonas</taxon>
    </lineage>
</organism>
<reference evidence="3 4" key="1">
    <citation type="submission" date="2019-08" db="EMBL/GenBank/DDBJ databases">
        <title>Luteimonas viscosus sp. nov., isolated from soil of a sunflower field.</title>
        <authorList>
            <person name="Jianli Z."/>
            <person name="Ying Z."/>
        </authorList>
    </citation>
    <scope>NUCLEOTIDE SEQUENCE [LARGE SCALE GENOMIC DNA]</scope>
    <source>
        <strain evidence="3 4">XBU10</strain>
    </source>
</reference>
<dbReference type="PROSITE" id="PS51257">
    <property type="entry name" value="PROKAR_LIPOPROTEIN"/>
    <property type="match status" value="1"/>
</dbReference>
<evidence type="ECO:0000313" key="3">
    <source>
        <dbReference type="EMBL" id="TYT25544.1"/>
    </source>
</evidence>
<dbReference type="AlphaFoldDB" id="A0A5D4XN47"/>
<protein>
    <recommendedName>
        <fullName evidence="5">Lipoprotein</fullName>
    </recommendedName>
</protein>
<evidence type="ECO:0000256" key="2">
    <source>
        <dbReference type="SAM" id="SignalP"/>
    </source>
</evidence>
<keyword evidence="2" id="KW-0732">Signal</keyword>
<accession>A0A5D4XN47</accession>
<feature type="chain" id="PRO_5023149530" description="Lipoprotein" evidence="2">
    <location>
        <begin position="29"/>
        <end position="166"/>
    </location>
</feature>
<proteinExistence type="predicted"/>